<evidence type="ECO:0000256" key="1">
    <source>
        <dbReference type="ARBA" id="ARBA00001163"/>
    </source>
</evidence>
<dbReference type="Gene3D" id="1.10.3330.10">
    <property type="entry name" value="Oxo-4-hydroxy-4-carboxy-5-ureidoimidazoline decarboxylase"/>
    <property type="match status" value="1"/>
</dbReference>
<keyword evidence="5" id="KW-0210">Decarboxylase</keyword>
<dbReference type="SUPFAM" id="SSF158694">
    <property type="entry name" value="UraD-Like"/>
    <property type="match status" value="1"/>
</dbReference>
<sequence length="180" mass="20286">MAHTITELNQMTQADFVTTLGDVFEHTPRIAAQAWHQRPFTDVANLHQTMVALVEQMSETAQLDLIRAHPDLGSRVHMAAASVQEQTNVGLNRLKPSEYEQFQTLNTAYQTKFGFPFIMAIKGQTKDEILAAFTQRLQNTPASEHQRALLEIQKIARFRLDDLCDTDCDADAVLSNLEES</sequence>
<dbReference type="PANTHER" id="PTHR43466">
    <property type="entry name" value="2-OXO-4-HYDROXY-4-CARBOXY-5-UREIDOIMIDAZOLINE DECARBOXYLASE-RELATED"/>
    <property type="match status" value="1"/>
</dbReference>
<evidence type="ECO:0000259" key="7">
    <source>
        <dbReference type="Pfam" id="PF09349"/>
    </source>
</evidence>
<dbReference type="PANTHER" id="PTHR43466:SF1">
    <property type="entry name" value="2-OXO-4-HYDROXY-4-CARBOXY-5-UREIDOIMIDAZOLINE DECARBOXYLASE-RELATED"/>
    <property type="match status" value="1"/>
</dbReference>
<gene>
    <name evidence="8" type="primary">uraD</name>
    <name evidence="8" type="ORF">IQ260_26385</name>
</gene>
<evidence type="ECO:0000256" key="5">
    <source>
        <dbReference type="ARBA" id="ARBA00022793"/>
    </source>
</evidence>
<proteinExistence type="predicted"/>
<evidence type="ECO:0000256" key="4">
    <source>
        <dbReference type="ARBA" id="ARBA00022631"/>
    </source>
</evidence>
<name>A0A928ZZ50_LEPEC</name>
<protein>
    <recommendedName>
        <fullName evidence="3">2-oxo-4-hydroxy-4-carboxy-5-ureidoimidazoline decarboxylase</fullName>
        <ecNumber evidence="3">4.1.1.97</ecNumber>
    </recommendedName>
</protein>
<dbReference type="GO" id="GO:0006144">
    <property type="term" value="P:purine nucleobase metabolic process"/>
    <property type="evidence" value="ECO:0007669"/>
    <property type="project" value="UniProtKB-KW"/>
</dbReference>
<keyword evidence="4" id="KW-0659">Purine metabolism</keyword>
<dbReference type="EC" id="4.1.1.97" evidence="3"/>
<organism evidence="8 9">
    <name type="scientific">Leptolyngbya cf. ectocarpi LEGE 11479</name>
    <dbReference type="NCBI Taxonomy" id="1828722"/>
    <lineage>
        <taxon>Bacteria</taxon>
        <taxon>Bacillati</taxon>
        <taxon>Cyanobacteriota</taxon>
        <taxon>Cyanophyceae</taxon>
        <taxon>Leptolyngbyales</taxon>
        <taxon>Leptolyngbyaceae</taxon>
        <taxon>Leptolyngbya group</taxon>
        <taxon>Leptolyngbya</taxon>
    </lineage>
</organism>
<dbReference type="InterPro" id="IPR018020">
    <property type="entry name" value="OHCU_decarboxylase"/>
</dbReference>
<dbReference type="GO" id="GO:0000255">
    <property type="term" value="P:allantoin metabolic process"/>
    <property type="evidence" value="ECO:0007669"/>
    <property type="project" value="InterPro"/>
</dbReference>
<evidence type="ECO:0000256" key="2">
    <source>
        <dbReference type="ARBA" id="ARBA00004754"/>
    </source>
</evidence>
<accession>A0A928ZZ50</accession>
<dbReference type="NCBIfam" id="TIGR03164">
    <property type="entry name" value="UHCUDC"/>
    <property type="match status" value="1"/>
</dbReference>
<comment type="pathway">
    <text evidence="2">Purine metabolism; urate degradation; (S)-allantoin from urate: step 3/3.</text>
</comment>
<dbReference type="Proteomes" id="UP000615026">
    <property type="component" value="Unassembled WGS sequence"/>
</dbReference>
<dbReference type="InterPro" id="IPR036778">
    <property type="entry name" value="OHCU_decarboxylase_sf"/>
</dbReference>
<dbReference type="GO" id="GO:0051997">
    <property type="term" value="F:2-oxo-4-hydroxy-4-carboxy-5-ureidoimidazoline decarboxylase activity"/>
    <property type="evidence" value="ECO:0007669"/>
    <property type="project" value="UniProtKB-EC"/>
</dbReference>
<comment type="catalytic activity">
    <reaction evidence="1">
        <text>5-hydroxy-2-oxo-4-ureido-2,5-dihydro-1H-imidazole-5-carboxylate + H(+) = (S)-allantoin + CO2</text>
        <dbReference type="Rhea" id="RHEA:26301"/>
        <dbReference type="ChEBI" id="CHEBI:15378"/>
        <dbReference type="ChEBI" id="CHEBI:15678"/>
        <dbReference type="ChEBI" id="CHEBI:16526"/>
        <dbReference type="ChEBI" id="CHEBI:58639"/>
        <dbReference type="EC" id="4.1.1.97"/>
    </reaction>
</comment>
<dbReference type="RefSeq" id="WP_193996057.1">
    <property type="nucleotide sequence ID" value="NZ_JADEXP010000384.1"/>
</dbReference>
<keyword evidence="9" id="KW-1185">Reference proteome</keyword>
<dbReference type="AlphaFoldDB" id="A0A928ZZ50"/>
<dbReference type="InterPro" id="IPR017580">
    <property type="entry name" value="OHCU_decarboxylase-1"/>
</dbReference>
<feature type="domain" description="Oxo-4-hydroxy-4-carboxy-5-ureidoimidazoline decarboxylase" evidence="7">
    <location>
        <begin position="9"/>
        <end position="161"/>
    </location>
</feature>
<evidence type="ECO:0000256" key="3">
    <source>
        <dbReference type="ARBA" id="ARBA00012257"/>
    </source>
</evidence>
<evidence type="ECO:0000313" key="8">
    <source>
        <dbReference type="EMBL" id="MBE9070174.1"/>
    </source>
</evidence>
<keyword evidence="6 8" id="KW-0456">Lyase</keyword>
<comment type="caution">
    <text evidence="8">The sequence shown here is derived from an EMBL/GenBank/DDBJ whole genome shotgun (WGS) entry which is preliminary data.</text>
</comment>
<reference evidence="8" key="1">
    <citation type="submission" date="2020-10" db="EMBL/GenBank/DDBJ databases">
        <authorList>
            <person name="Castelo-Branco R."/>
            <person name="Eusebio N."/>
            <person name="Adriana R."/>
            <person name="Vieira A."/>
            <person name="Brugerolle De Fraissinette N."/>
            <person name="Rezende De Castro R."/>
            <person name="Schneider M.P."/>
            <person name="Vasconcelos V."/>
            <person name="Leao P.N."/>
        </authorList>
    </citation>
    <scope>NUCLEOTIDE SEQUENCE</scope>
    <source>
        <strain evidence="8">LEGE 11479</strain>
    </source>
</reference>
<dbReference type="GO" id="GO:0019628">
    <property type="term" value="P:urate catabolic process"/>
    <property type="evidence" value="ECO:0007669"/>
    <property type="project" value="TreeGrafter"/>
</dbReference>
<evidence type="ECO:0000313" key="9">
    <source>
        <dbReference type="Proteomes" id="UP000615026"/>
    </source>
</evidence>
<dbReference type="EMBL" id="JADEXP010000384">
    <property type="protein sequence ID" value="MBE9070174.1"/>
    <property type="molecule type" value="Genomic_DNA"/>
</dbReference>
<dbReference type="Pfam" id="PF09349">
    <property type="entry name" value="OHCU_decarbox"/>
    <property type="match status" value="1"/>
</dbReference>
<evidence type="ECO:0000256" key="6">
    <source>
        <dbReference type="ARBA" id="ARBA00023239"/>
    </source>
</evidence>